<gene>
    <name evidence="2" type="ORF">AVEN_148063_1</name>
    <name evidence="1" type="ORF">AVEN_178296_1</name>
</gene>
<protein>
    <submittedName>
        <fullName evidence="2">Uncharacterized protein</fullName>
    </submittedName>
</protein>
<dbReference type="EMBL" id="BGPR01033972">
    <property type="protein sequence ID" value="GBO08113.1"/>
    <property type="molecule type" value="Genomic_DNA"/>
</dbReference>
<dbReference type="AlphaFoldDB" id="A0A4Y2U9W2"/>
<keyword evidence="3" id="KW-1185">Reference proteome</keyword>
<organism evidence="2 3">
    <name type="scientific">Araneus ventricosus</name>
    <name type="common">Orbweaver spider</name>
    <name type="synonym">Epeira ventricosa</name>
    <dbReference type="NCBI Taxonomy" id="182803"/>
    <lineage>
        <taxon>Eukaryota</taxon>
        <taxon>Metazoa</taxon>
        <taxon>Ecdysozoa</taxon>
        <taxon>Arthropoda</taxon>
        <taxon>Chelicerata</taxon>
        <taxon>Arachnida</taxon>
        <taxon>Araneae</taxon>
        <taxon>Araneomorphae</taxon>
        <taxon>Entelegynae</taxon>
        <taxon>Araneoidea</taxon>
        <taxon>Araneidae</taxon>
        <taxon>Araneus</taxon>
    </lineage>
</organism>
<sequence>MVTLGCSRINPLDKKALHPCSAVGCVFKSRPGHQCSGVIANGCQTSLSSSAVELREDDKYKVLYSNGFGNPLRFGEGEAELFSSK</sequence>
<evidence type="ECO:0000313" key="2">
    <source>
        <dbReference type="EMBL" id="GBO08370.1"/>
    </source>
</evidence>
<dbReference type="EMBL" id="BGPR01034132">
    <property type="protein sequence ID" value="GBO08370.1"/>
    <property type="molecule type" value="Genomic_DNA"/>
</dbReference>
<name>A0A4Y2U9W2_ARAVE</name>
<proteinExistence type="predicted"/>
<dbReference type="Proteomes" id="UP000499080">
    <property type="component" value="Unassembled WGS sequence"/>
</dbReference>
<accession>A0A4Y2U9W2</accession>
<reference evidence="2 3" key="1">
    <citation type="journal article" date="2019" name="Sci. Rep.">
        <title>Orb-weaving spider Araneus ventricosus genome elucidates the spidroin gene catalogue.</title>
        <authorList>
            <person name="Kono N."/>
            <person name="Nakamura H."/>
            <person name="Ohtoshi R."/>
            <person name="Moran D.A.P."/>
            <person name="Shinohara A."/>
            <person name="Yoshida Y."/>
            <person name="Fujiwara M."/>
            <person name="Mori M."/>
            <person name="Tomita M."/>
            <person name="Arakawa K."/>
        </authorList>
    </citation>
    <scope>NUCLEOTIDE SEQUENCE [LARGE SCALE GENOMIC DNA]</scope>
</reference>
<evidence type="ECO:0000313" key="1">
    <source>
        <dbReference type="EMBL" id="GBO08113.1"/>
    </source>
</evidence>
<comment type="caution">
    <text evidence="2">The sequence shown here is derived from an EMBL/GenBank/DDBJ whole genome shotgun (WGS) entry which is preliminary data.</text>
</comment>
<evidence type="ECO:0000313" key="3">
    <source>
        <dbReference type="Proteomes" id="UP000499080"/>
    </source>
</evidence>